<sequence length="145" mass="16344">TRTILEMLLFHSRPLSLGTSIVSSVAVKEVPQSVEIPTSPLPTPIGALMRQATPFKTTMDVNVRKPEIMVDALGGWEAMEEFVAGIESLGKAQMAIYSQLSDLALAEIERKREEKKREEKKKKEMEESRKKEEDVEDAEEKENKV</sequence>
<evidence type="ECO:0000256" key="1">
    <source>
        <dbReference type="SAM" id="MobiDB-lite"/>
    </source>
</evidence>
<dbReference type="AlphaFoldDB" id="A0AAV5SZG9"/>
<feature type="non-terminal residue" evidence="2">
    <location>
        <position position="1"/>
    </location>
</feature>
<protein>
    <submittedName>
        <fullName evidence="2">Uncharacterized protein</fullName>
    </submittedName>
</protein>
<dbReference type="Proteomes" id="UP001432027">
    <property type="component" value="Unassembled WGS sequence"/>
</dbReference>
<reference evidence="2" key="1">
    <citation type="submission" date="2023-10" db="EMBL/GenBank/DDBJ databases">
        <title>Genome assembly of Pristionchus species.</title>
        <authorList>
            <person name="Yoshida K."/>
            <person name="Sommer R.J."/>
        </authorList>
    </citation>
    <scope>NUCLEOTIDE SEQUENCE</scope>
    <source>
        <strain evidence="2">RS0144</strain>
    </source>
</reference>
<accession>A0AAV5SZG9</accession>
<evidence type="ECO:0000313" key="2">
    <source>
        <dbReference type="EMBL" id="GMS85689.1"/>
    </source>
</evidence>
<feature type="region of interest" description="Disordered" evidence="1">
    <location>
        <begin position="111"/>
        <end position="145"/>
    </location>
</feature>
<name>A0AAV5SZG9_9BILA</name>
<comment type="caution">
    <text evidence="2">The sequence shown here is derived from an EMBL/GenBank/DDBJ whole genome shotgun (WGS) entry which is preliminary data.</text>
</comment>
<feature type="compositionally biased region" description="Basic and acidic residues" evidence="1">
    <location>
        <begin position="111"/>
        <end position="133"/>
    </location>
</feature>
<dbReference type="EMBL" id="BTSX01000002">
    <property type="protein sequence ID" value="GMS85689.1"/>
    <property type="molecule type" value="Genomic_DNA"/>
</dbReference>
<proteinExistence type="predicted"/>
<evidence type="ECO:0000313" key="3">
    <source>
        <dbReference type="Proteomes" id="UP001432027"/>
    </source>
</evidence>
<keyword evidence="3" id="KW-1185">Reference proteome</keyword>
<gene>
    <name evidence="2" type="ORF">PENTCL1PPCAC_7864</name>
</gene>
<organism evidence="2 3">
    <name type="scientific">Pristionchus entomophagus</name>
    <dbReference type="NCBI Taxonomy" id="358040"/>
    <lineage>
        <taxon>Eukaryota</taxon>
        <taxon>Metazoa</taxon>
        <taxon>Ecdysozoa</taxon>
        <taxon>Nematoda</taxon>
        <taxon>Chromadorea</taxon>
        <taxon>Rhabditida</taxon>
        <taxon>Rhabditina</taxon>
        <taxon>Diplogasteromorpha</taxon>
        <taxon>Diplogasteroidea</taxon>
        <taxon>Neodiplogasteridae</taxon>
        <taxon>Pristionchus</taxon>
    </lineage>
</organism>
<feature type="compositionally biased region" description="Acidic residues" evidence="1">
    <location>
        <begin position="134"/>
        <end position="145"/>
    </location>
</feature>
<feature type="non-terminal residue" evidence="2">
    <location>
        <position position="145"/>
    </location>
</feature>